<dbReference type="InterPro" id="IPR006311">
    <property type="entry name" value="TAT_signal"/>
</dbReference>
<accession>A0A1G9JI02</accession>
<evidence type="ECO:0000256" key="1">
    <source>
        <dbReference type="SAM" id="SignalP"/>
    </source>
</evidence>
<dbReference type="InterPro" id="IPR011051">
    <property type="entry name" value="RmlC_Cupin_sf"/>
</dbReference>
<organism evidence="2 3">
    <name type="scientific">Mesorhizobium muleiense</name>
    <dbReference type="NCBI Taxonomy" id="1004279"/>
    <lineage>
        <taxon>Bacteria</taxon>
        <taxon>Pseudomonadati</taxon>
        <taxon>Pseudomonadota</taxon>
        <taxon>Alphaproteobacteria</taxon>
        <taxon>Hyphomicrobiales</taxon>
        <taxon>Phyllobacteriaceae</taxon>
        <taxon>Mesorhizobium</taxon>
    </lineage>
</organism>
<name>A0A1G9JI02_9HYPH</name>
<evidence type="ECO:0000313" key="3">
    <source>
        <dbReference type="Proteomes" id="UP000198894"/>
    </source>
</evidence>
<feature type="chain" id="PRO_5011495596" description="Cupin domain-containing protein" evidence="1">
    <location>
        <begin position="32"/>
        <end position="140"/>
    </location>
</feature>
<proteinExistence type="predicted"/>
<gene>
    <name evidence="2" type="ORF">SAMN05428953_13443</name>
</gene>
<evidence type="ECO:0000313" key="2">
    <source>
        <dbReference type="EMBL" id="SDL36723.1"/>
    </source>
</evidence>
<protein>
    <recommendedName>
        <fullName evidence="4">Cupin domain-containing protein</fullName>
    </recommendedName>
</protein>
<dbReference type="Proteomes" id="UP000198894">
    <property type="component" value="Unassembled WGS sequence"/>
</dbReference>
<keyword evidence="3" id="KW-1185">Reference proteome</keyword>
<dbReference type="Gene3D" id="2.60.120.10">
    <property type="entry name" value="Jelly Rolls"/>
    <property type="match status" value="1"/>
</dbReference>
<feature type="signal peptide" evidence="1">
    <location>
        <begin position="1"/>
        <end position="31"/>
    </location>
</feature>
<dbReference type="PROSITE" id="PS51318">
    <property type="entry name" value="TAT"/>
    <property type="match status" value="1"/>
</dbReference>
<sequence>METMNRRSAIALGVAAAAVAPLFALARSATAKEYGPNEGKEIAPGVRLVEVGTGTSDIPAYKSISIVDIVFQPGAVAPEEVMDNDMVCTIAAGEFTIKKADKEFKLREGDMYTCAKGKTDGSTNTSAVVGVHRIAILIPA</sequence>
<dbReference type="RefSeq" id="WP_091600381.1">
    <property type="nucleotide sequence ID" value="NZ_FNEE01000034.1"/>
</dbReference>
<keyword evidence="1" id="KW-0732">Signal</keyword>
<dbReference type="EMBL" id="FNEE01000034">
    <property type="protein sequence ID" value="SDL36723.1"/>
    <property type="molecule type" value="Genomic_DNA"/>
</dbReference>
<dbReference type="SUPFAM" id="SSF51182">
    <property type="entry name" value="RmlC-like cupins"/>
    <property type="match status" value="1"/>
</dbReference>
<reference evidence="3" key="1">
    <citation type="submission" date="2016-10" db="EMBL/GenBank/DDBJ databases">
        <authorList>
            <person name="Varghese N."/>
            <person name="Submissions S."/>
        </authorList>
    </citation>
    <scope>NUCLEOTIDE SEQUENCE [LARGE SCALE GENOMIC DNA]</scope>
    <source>
        <strain evidence="3">CGMCC 1.11022</strain>
    </source>
</reference>
<evidence type="ECO:0008006" key="4">
    <source>
        <dbReference type="Google" id="ProtNLM"/>
    </source>
</evidence>
<dbReference type="InterPro" id="IPR014710">
    <property type="entry name" value="RmlC-like_jellyroll"/>
</dbReference>
<dbReference type="AlphaFoldDB" id="A0A1G9JI02"/>